<dbReference type="EMBL" id="CP016908">
    <property type="protein sequence ID" value="APR99392.1"/>
    <property type="molecule type" value="Genomic_DNA"/>
</dbReference>
<dbReference type="Proteomes" id="UP000185544">
    <property type="component" value="Chromosome"/>
</dbReference>
<dbReference type="PANTHER" id="PTHR47354:SF5">
    <property type="entry name" value="PROTEIN RFBI"/>
    <property type="match status" value="1"/>
</dbReference>
<proteinExistence type="predicted"/>
<dbReference type="AlphaFoldDB" id="A0A1L6MV53"/>
<dbReference type="CDD" id="cd00322">
    <property type="entry name" value="FNR_like"/>
    <property type="match status" value="1"/>
</dbReference>
<evidence type="ECO:0000313" key="2">
    <source>
        <dbReference type="EMBL" id="APR99392.1"/>
    </source>
</evidence>
<dbReference type="SUPFAM" id="SSF63380">
    <property type="entry name" value="Riboflavin synthase domain-like"/>
    <property type="match status" value="1"/>
</dbReference>
<dbReference type="InterPro" id="IPR050415">
    <property type="entry name" value="MRET"/>
</dbReference>
<dbReference type="GO" id="GO:0016491">
    <property type="term" value="F:oxidoreductase activity"/>
    <property type="evidence" value="ECO:0007669"/>
    <property type="project" value="InterPro"/>
</dbReference>
<gene>
    <name evidence="2" type="ORF">BCY86_00880</name>
</gene>
<dbReference type="RefSeq" id="WP_075276040.1">
    <property type="nucleotide sequence ID" value="NZ_CP016908.1"/>
</dbReference>
<keyword evidence="3" id="KW-1185">Reference proteome</keyword>
<organism evidence="2 3">
    <name type="scientific">Pajaroellobacter abortibovis</name>
    <dbReference type="NCBI Taxonomy" id="1882918"/>
    <lineage>
        <taxon>Bacteria</taxon>
        <taxon>Pseudomonadati</taxon>
        <taxon>Myxococcota</taxon>
        <taxon>Polyangia</taxon>
        <taxon>Polyangiales</taxon>
        <taxon>Polyangiaceae</taxon>
    </lineage>
</organism>
<dbReference type="Gene3D" id="3.40.50.80">
    <property type="entry name" value="Nucleotide-binding domain of ferredoxin-NADP reductase (FNR) module"/>
    <property type="match status" value="1"/>
</dbReference>
<dbReference type="InterPro" id="IPR017938">
    <property type="entry name" value="Riboflavin_synthase-like_b-brl"/>
</dbReference>
<dbReference type="InterPro" id="IPR008333">
    <property type="entry name" value="Cbr1-like_FAD-bd_dom"/>
</dbReference>
<dbReference type="PRINTS" id="PR00410">
    <property type="entry name" value="PHEHYDRXLASE"/>
</dbReference>
<dbReference type="OrthoDB" id="9784483at2"/>
<name>A0A1L6MV53_9BACT</name>
<sequence length="243" mass="27533">MALPPTFYARLTSARMLSPSVRELVFTRIDELPFLFEPGQWINLFLPISEPEARRAYSIASAPNGTPSFELAVTHVQDGLGSTYLHQLQVGEILRMNGPQGFFTRPLPVTTASLFVANGTGVTPLRSMIQFALNQGDKSPLWLLFGSRYEEDILYRNDFEQWAASHPNLQLFFTLSRSHAQWKGRTGHVQEHVPELWHTLMASQQGEPHAYICGLSDMVGAVRQILRTELNASRHQLHTERYD</sequence>
<dbReference type="SUPFAM" id="SSF52343">
    <property type="entry name" value="Ferredoxin reductase-like, C-terminal NADP-linked domain"/>
    <property type="match status" value="1"/>
</dbReference>
<dbReference type="STRING" id="1882918.BCY86_00880"/>
<dbReference type="KEGG" id="pabo:BCY86_00880"/>
<evidence type="ECO:0000259" key="1">
    <source>
        <dbReference type="PROSITE" id="PS51384"/>
    </source>
</evidence>
<dbReference type="InterPro" id="IPR001433">
    <property type="entry name" value="OxRdtase_FAD/NAD-bd"/>
</dbReference>
<dbReference type="Gene3D" id="2.40.30.10">
    <property type="entry name" value="Translation factors"/>
    <property type="match status" value="1"/>
</dbReference>
<dbReference type="InterPro" id="IPR001709">
    <property type="entry name" value="Flavoprot_Pyr_Nucl_cyt_Rdtase"/>
</dbReference>
<dbReference type="PANTHER" id="PTHR47354">
    <property type="entry name" value="NADH OXIDOREDUCTASE HCR"/>
    <property type="match status" value="1"/>
</dbReference>
<dbReference type="InterPro" id="IPR039261">
    <property type="entry name" value="FNR_nucleotide-bd"/>
</dbReference>
<dbReference type="Pfam" id="PF00175">
    <property type="entry name" value="NAD_binding_1"/>
    <property type="match status" value="1"/>
</dbReference>
<accession>A0A1L6MV53</accession>
<dbReference type="InterPro" id="IPR017927">
    <property type="entry name" value="FAD-bd_FR_type"/>
</dbReference>
<dbReference type="PRINTS" id="PR00371">
    <property type="entry name" value="FPNCR"/>
</dbReference>
<dbReference type="Pfam" id="PF00970">
    <property type="entry name" value="FAD_binding_6"/>
    <property type="match status" value="1"/>
</dbReference>
<reference evidence="2 3" key="1">
    <citation type="submission" date="2016-08" db="EMBL/GenBank/DDBJ databases">
        <title>Identification and validation of antigenic proteins from Pajaroellobacter abortibovis using de-novo genome sequence assembly and reverse vaccinology.</title>
        <authorList>
            <person name="Welly B.T."/>
            <person name="Miller M.R."/>
            <person name="Stott J.L."/>
            <person name="Blanchard M.T."/>
            <person name="Islas-Trejo A.D."/>
            <person name="O'Rourke S.M."/>
            <person name="Young A.E."/>
            <person name="Medrano J.F."/>
            <person name="Van Eenennaam A.L."/>
        </authorList>
    </citation>
    <scope>NUCLEOTIDE SEQUENCE [LARGE SCALE GENOMIC DNA]</scope>
    <source>
        <strain evidence="2 3">BTF92-0548A/99-0131</strain>
    </source>
</reference>
<protein>
    <recommendedName>
        <fullName evidence="1">FAD-binding FR-type domain-containing protein</fullName>
    </recommendedName>
</protein>
<evidence type="ECO:0000313" key="3">
    <source>
        <dbReference type="Proteomes" id="UP000185544"/>
    </source>
</evidence>
<feature type="domain" description="FAD-binding FR-type" evidence="1">
    <location>
        <begin position="4"/>
        <end position="106"/>
    </location>
</feature>
<dbReference type="PROSITE" id="PS51384">
    <property type="entry name" value="FAD_FR"/>
    <property type="match status" value="1"/>
</dbReference>